<dbReference type="SUPFAM" id="SSF103473">
    <property type="entry name" value="MFS general substrate transporter"/>
    <property type="match status" value="1"/>
</dbReference>
<dbReference type="InterPro" id="IPR050327">
    <property type="entry name" value="Proton-linked_MCT"/>
</dbReference>
<evidence type="ECO:0000256" key="2">
    <source>
        <dbReference type="SAM" id="Phobius"/>
    </source>
</evidence>
<protein>
    <submittedName>
        <fullName evidence="4">Monocarboxylate transporter</fullName>
    </submittedName>
</protein>
<feature type="transmembrane region" description="Helical" evidence="2">
    <location>
        <begin position="154"/>
        <end position="176"/>
    </location>
</feature>
<comment type="caution">
    <text evidence="4">The sequence shown here is derived from an EMBL/GenBank/DDBJ whole genome shotgun (WGS) entry which is preliminary data.</text>
</comment>
<dbReference type="PANTHER" id="PTHR11360">
    <property type="entry name" value="MONOCARBOXYLATE TRANSPORTER"/>
    <property type="match status" value="1"/>
</dbReference>
<feature type="transmembrane region" description="Helical" evidence="2">
    <location>
        <begin position="26"/>
        <end position="44"/>
    </location>
</feature>
<proteinExistence type="predicted"/>
<feature type="transmembrane region" description="Helical" evidence="2">
    <location>
        <begin position="407"/>
        <end position="425"/>
    </location>
</feature>
<feature type="domain" description="Major facilitator superfamily (MFS) profile" evidence="3">
    <location>
        <begin position="26"/>
        <end position="523"/>
    </location>
</feature>
<dbReference type="PANTHER" id="PTHR11360:SF306">
    <property type="entry name" value="RE01051P"/>
    <property type="match status" value="1"/>
</dbReference>
<evidence type="ECO:0000313" key="5">
    <source>
        <dbReference type="Proteomes" id="UP000762676"/>
    </source>
</evidence>
<dbReference type="Gene3D" id="1.20.1250.20">
    <property type="entry name" value="MFS general substrate transporter like domains"/>
    <property type="match status" value="1"/>
</dbReference>
<feature type="transmembrane region" description="Helical" evidence="2">
    <location>
        <begin position="375"/>
        <end position="395"/>
    </location>
</feature>
<dbReference type="Pfam" id="PF07690">
    <property type="entry name" value="MFS_1"/>
    <property type="match status" value="1"/>
</dbReference>
<dbReference type="GO" id="GO:0008028">
    <property type="term" value="F:monocarboxylic acid transmembrane transporter activity"/>
    <property type="evidence" value="ECO:0007669"/>
    <property type="project" value="TreeGrafter"/>
</dbReference>
<evidence type="ECO:0000256" key="1">
    <source>
        <dbReference type="ARBA" id="ARBA00004141"/>
    </source>
</evidence>
<feature type="transmembrane region" description="Helical" evidence="2">
    <location>
        <begin position="182"/>
        <end position="203"/>
    </location>
</feature>
<dbReference type="InterPro" id="IPR011701">
    <property type="entry name" value="MFS"/>
</dbReference>
<dbReference type="Proteomes" id="UP000762676">
    <property type="component" value="Unassembled WGS sequence"/>
</dbReference>
<keyword evidence="2" id="KW-0812">Transmembrane</keyword>
<dbReference type="InterPro" id="IPR020846">
    <property type="entry name" value="MFS_dom"/>
</dbReference>
<keyword evidence="5" id="KW-1185">Reference proteome</keyword>
<organism evidence="4 5">
    <name type="scientific">Elysia marginata</name>
    <dbReference type="NCBI Taxonomy" id="1093978"/>
    <lineage>
        <taxon>Eukaryota</taxon>
        <taxon>Metazoa</taxon>
        <taxon>Spiralia</taxon>
        <taxon>Lophotrochozoa</taxon>
        <taxon>Mollusca</taxon>
        <taxon>Gastropoda</taxon>
        <taxon>Heterobranchia</taxon>
        <taxon>Euthyneura</taxon>
        <taxon>Panpulmonata</taxon>
        <taxon>Sacoglossa</taxon>
        <taxon>Placobranchoidea</taxon>
        <taxon>Plakobranchidae</taxon>
        <taxon>Elysia</taxon>
    </lineage>
</organism>
<gene>
    <name evidence="4" type="ORF">ElyMa_005808800</name>
</gene>
<feature type="transmembrane region" description="Helical" evidence="2">
    <location>
        <begin position="95"/>
        <end position="114"/>
    </location>
</feature>
<evidence type="ECO:0000313" key="4">
    <source>
        <dbReference type="EMBL" id="GFR76734.1"/>
    </source>
</evidence>
<feature type="transmembrane region" description="Helical" evidence="2">
    <location>
        <begin position="339"/>
        <end position="363"/>
    </location>
</feature>
<dbReference type="PROSITE" id="PS50850">
    <property type="entry name" value="MFS"/>
    <property type="match status" value="1"/>
</dbReference>
<dbReference type="AlphaFoldDB" id="A0AAV4FUI1"/>
<dbReference type="EMBL" id="BMAT01011649">
    <property type="protein sequence ID" value="GFR76734.1"/>
    <property type="molecule type" value="Genomic_DNA"/>
</dbReference>
<accession>A0AAV4FUI1</accession>
<sequence length="536" mass="58324">MVEDTVTEEKSEEIDDKDLEPPDGGYGWFVVLGSFLSHVLIGGLERSDGIFFLLFQSQFDKSAALTAWPGAVASMLRLAMGPIASAICQRWSVRACCMVGGFALGCVQILSALSPNFYVLFFSHGFLQGIARGLLYCPSLILVNMYFEKRRSLATGLAASGVGVGTLVVVPLLQFLFDTYGFLGGFLVLGAICFNGMMMAMLYRPLFLHYKFTGQKGCVMEKPTPSETLMLSEMTDAADTASLRSVRLRSTHSLHHDDRPTAAKELLQHSLTVKPSTDIEHKIISSETLTIPSDLKEKDGCLTSSLKLLFPRENVHKQTGNEKGEKPKLFHFKLLRNPAFFGFCLSIGIFTATFKSTFTFIPALATSRGLTNTEAVLILSLSGVVDTIGRVMAGFILDRPAVRKRRLAVYSFIQFFIAGLCALMPFVGSNFAWLATTCSLFGMLTGLVVSQKSVLCVDLLNAKLMPSAFGILLLFQAGGTGVGPLLAGACRDFFGRFHEAFFLGAGLMAVSACLMVYSTIVHSVRKRNGEPINPSC</sequence>
<dbReference type="GO" id="GO:0016020">
    <property type="term" value="C:membrane"/>
    <property type="evidence" value="ECO:0007669"/>
    <property type="project" value="UniProtKB-SubCell"/>
</dbReference>
<reference evidence="4 5" key="1">
    <citation type="journal article" date="2021" name="Elife">
        <title>Chloroplast acquisition without the gene transfer in kleptoplastic sea slugs, Plakobranchus ocellatus.</title>
        <authorList>
            <person name="Maeda T."/>
            <person name="Takahashi S."/>
            <person name="Yoshida T."/>
            <person name="Shimamura S."/>
            <person name="Takaki Y."/>
            <person name="Nagai Y."/>
            <person name="Toyoda A."/>
            <person name="Suzuki Y."/>
            <person name="Arimoto A."/>
            <person name="Ishii H."/>
            <person name="Satoh N."/>
            <person name="Nishiyama T."/>
            <person name="Hasebe M."/>
            <person name="Maruyama T."/>
            <person name="Minagawa J."/>
            <person name="Obokata J."/>
            <person name="Shigenobu S."/>
        </authorList>
    </citation>
    <scope>NUCLEOTIDE SEQUENCE [LARGE SCALE GENOMIC DNA]</scope>
</reference>
<feature type="transmembrane region" description="Helical" evidence="2">
    <location>
        <begin position="501"/>
        <end position="520"/>
    </location>
</feature>
<feature type="transmembrane region" description="Helical" evidence="2">
    <location>
        <begin position="469"/>
        <end position="489"/>
    </location>
</feature>
<feature type="transmembrane region" description="Helical" evidence="2">
    <location>
        <begin position="126"/>
        <end position="147"/>
    </location>
</feature>
<keyword evidence="2" id="KW-0472">Membrane</keyword>
<comment type="subcellular location">
    <subcellularLocation>
        <location evidence="1">Membrane</location>
        <topology evidence="1">Multi-pass membrane protein</topology>
    </subcellularLocation>
</comment>
<evidence type="ECO:0000259" key="3">
    <source>
        <dbReference type="PROSITE" id="PS50850"/>
    </source>
</evidence>
<keyword evidence="2" id="KW-1133">Transmembrane helix</keyword>
<name>A0AAV4FUI1_9GAST</name>
<dbReference type="InterPro" id="IPR036259">
    <property type="entry name" value="MFS_trans_sf"/>
</dbReference>
<feature type="transmembrane region" description="Helical" evidence="2">
    <location>
        <begin position="431"/>
        <end position="449"/>
    </location>
</feature>